<organism evidence="2 3">
    <name type="scientific">Mizuhopecten yessoensis</name>
    <name type="common">Japanese scallop</name>
    <name type="synonym">Patinopecten yessoensis</name>
    <dbReference type="NCBI Taxonomy" id="6573"/>
    <lineage>
        <taxon>Eukaryota</taxon>
        <taxon>Metazoa</taxon>
        <taxon>Spiralia</taxon>
        <taxon>Lophotrochozoa</taxon>
        <taxon>Mollusca</taxon>
        <taxon>Bivalvia</taxon>
        <taxon>Autobranchia</taxon>
        <taxon>Pteriomorphia</taxon>
        <taxon>Pectinida</taxon>
        <taxon>Pectinoidea</taxon>
        <taxon>Pectinidae</taxon>
        <taxon>Mizuhopecten</taxon>
    </lineage>
</organism>
<dbReference type="AlphaFoldDB" id="A0A210QWA9"/>
<accession>A0A210QWA9</accession>
<dbReference type="GO" id="GO:0007165">
    <property type="term" value="P:signal transduction"/>
    <property type="evidence" value="ECO:0007669"/>
    <property type="project" value="InterPro"/>
</dbReference>
<evidence type="ECO:0000259" key="1">
    <source>
        <dbReference type="PROSITE" id="PS50104"/>
    </source>
</evidence>
<dbReference type="OrthoDB" id="10299538at2759"/>
<gene>
    <name evidence="2" type="ORF">KP79_PYT08151</name>
</gene>
<reference evidence="2 3" key="1">
    <citation type="journal article" date="2017" name="Nat. Ecol. Evol.">
        <title>Scallop genome provides insights into evolution of bilaterian karyotype and development.</title>
        <authorList>
            <person name="Wang S."/>
            <person name="Zhang J."/>
            <person name="Jiao W."/>
            <person name="Li J."/>
            <person name="Xun X."/>
            <person name="Sun Y."/>
            <person name="Guo X."/>
            <person name="Huan P."/>
            <person name="Dong B."/>
            <person name="Zhang L."/>
            <person name="Hu X."/>
            <person name="Sun X."/>
            <person name="Wang J."/>
            <person name="Zhao C."/>
            <person name="Wang Y."/>
            <person name="Wang D."/>
            <person name="Huang X."/>
            <person name="Wang R."/>
            <person name="Lv J."/>
            <person name="Li Y."/>
            <person name="Zhang Z."/>
            <person name="Liu B."/>
            <person name="Lu W."/>
            <person name="Hui Y."/>
            <person name="Liang J."/>
            <person name="Zhou Z."/>
            <person name="Hou R."/>
            <person name="Li X."/>
            <person name="Liu Y."/>
            <person name="Li H."/>
            <person name="Ning X."/>
            <person name="Lin Y."/>
            <person name="Zhao L."/>
            <person name="Xing Q."/>
            <person name="Dou J."/>
            <person name="Li Y."/>
            <person name="Mao J."/>
            <person name="Guo H."/>
            <person name="Dou H."/>
            <person name="Li T."/>
            <person name="Mu C."/>
            <person name="Jiang W."/>
            <person name="Fu Q."/>
            <person name="Fu X."/>
            <person name="Miao Y."/>
            <person name="Liu J."/>
            <person name="Yu Q."/>
            <person name="Li R."/>
            <person name="Liao H."/>
            <person name="Li X."/>
            <person name="Kong Y."/>
            <person name="Jiang Z."/>
            <person name="Chourrout D."/>
            <person name="Li R."/>
            <person name="Bao Z."/>
        </authorList>
    </citation>
    <scope>NUCLEOTIDE SEQUENCE [LARGE SCALE GENOMIC DNA]</scope>
    <source>
        <strain evidence="2 3">PY_sf001</strain>
    </source>
</reference>
<dbReference type="Gene3D" id="3.40.50.10140">
    <property type="entry name" value="Toll/interleukin-1 receptor homology (TIR) domain"/>
    <property type="match status" value="1"/>
</dbReference>
<name>A0A210QWA9_MIZYE</name>
<sequence>MACSKCPLMRQASLKKYRNLKVLPVGKCYHATFIHDHSLRCKAWVHTATTELTKEGFRCFDLARDSIPKLSAQKQKIEAFKRSKTVIVLLTEKCLKNRTFQRDLDMLTADNILNNDGNLHEKILPLWLDIVKLPDSLSYVQPLDASSSRDIWWDRLVCAIDFDRVDNITSDADDDLLINPVCEEIEQMANKLRLLGSRQISSLLLRPVFLELYHFLAQCADERVLLAVMESNGVYIVDRGKYPVGLRCALESCDQDMDNDQLRYMYKRDAPSGAWMHLDTSFGKWKRIEINMCMLWNLPDNCYTETIFVKIPQVRDMVFVVHADFKQQIVSDPQTCEQCRYSRGESQYIEYKEEECLTLILEKRVGKHAYAYYFVPFCGPDKDALDDAKVMLNL</sequence>
<protein>
    <recommendedName>
        <fullName evidence="1">TIR domain-containing protein</fullName>
    </recommendedName>
</protein>
<evidence type="ECO:0000313" key="3">
    <source>
        <dbReference type="Proteomes" id="UP000242188"/>
    </source>
</evidence>
<evidence type="ECO:0000313" key="2">
    <source>
        <dbReference type="EMBL" id="OWF53049.1"/>
    </source>
</evidence>
<dbReference type="Proteomes" id="UP000242188">
    <property type="component" value="Unassembled WGS sequence"/>
</dbReference>
<dbReference type="InterPro" id="IPR000157">
    <property type="entry name" value="TIR_dom"/>
</dbReference>
<dbReference type="PROSITE" id="PS50104">
    <property type="entry name" value="TIR"/>
    <property type="match status" value="1"/>
</dbReference>
<dbReference type="EMBL" id="NEDP02001525">
    <property type="protein sequence ID" value="OWF53049.1"/>
    <property type="molecule type" value="Genomic_DNA"/>
</dbReference>
<feature type="domain" description="TIR" evidence="1">
    <location>
        <begin position="27"/>
        <end position="160"/>
    </location>
</feature>
<keyword evidence="3" id="KW-1185">Reference proteome</keyword>
<proteinExistence type="predicted"/>
<dbReference type="SUPFAM" id="SSF52200">
    <property type="entry name" value="Toll/Interleukin receptor TIR domain"/>
    <property type="match status" value="1"/>
</dbReference>
<dbReference type="InterPro" id="IPR035897">
    <property type="entry name" value="Toll_tir_struct_dom_sf"/>
</dbReference>
<comment type="caution">
    <text evidence="2">The sequence shown here is derived from an EMBL/GenBank/DDBJ whole genome shotgun (WGS) entry which is preliminary data.</text>
</comment>